<feature type="transmembrane region" description="Helical" evidence="7">
    <location>
        <begin position="125"/>
        <end position="146"/>
    </location>
</feature>
<feature type="transmembrane region" description="Helical" evidence="7">
    <location>
        <begin position="256"/>
        <end position="276"/>
    </location>
</feature>
<name>A0ABV7LMH2_9GAMM</name>
<feature type="transmembrane region" description="Helical" evidence="7">
    <location>
        <begin position="288"/>
        <end position="308"/>
    </location>
</feature>
<evidence type="ECO:0000256" key="3">
    <source>
        <dbReference type="ARBA" id="ARBA00022475"/>
    </source>
</evidence>
<keyword evidence="5 7" id="KW-1133">Transmembrane helix</keyword>
<evidence type="ECO:0000256" key="1">
    <source>
        <dbReference type="ARBA" id="ARBA00004141"/>
    </source>
</evidence>
<feature type="transmembrane region" description="Helical" evidence="7">
    <location>
        <begin position="65"/>
        <end position="84"/>
    </location>
</feature>
<feature type="transmembrane region" description="Helical" evidence="7">
    <location>
        <begin position="34"/>
        <end position="53"/>
    </location>
</feature>
<protein>
    <submittedName>
        <fullName evidence="8">AEC family transporter</fullName>
    </submittedName>
</protein>
<dbReference type="RefSeq" id="WP_386772403.1">
    <property type="nucleotide sequence ID" value="NZ_JBHRUG010000016.1"/>
</dbReference>
<evidence type="ECO:0000256" key="7">
    <source>
        <dbReference type="SAM" id="Phobius"/>
    </source>
</evidence>
<evidence type="ECO:0000313" key="9">
    <source>
        <dbReference type="Proteomes" id="UP001595579"/>
    </source>
</evidence>
<dbReference type="EMBL" id="JBHRUG010000016">
    <property type="protein sequence ID" value="MFC3283341.1"/>
    <property type="molecule type" value="Genomic_DNA"/>
</dbReference>
<feature type="transmembrane region" description="Helical" evidence="7">
    <location>
        <begin position="167"/>
        <end position="187"/>
    </location>
</feature>
<evidence type="ECO:0000256" key="4">
    <source>
        <dbReference type="ARBA" id="ARBA00022692"/>
    </source>
</evidence>
<dbReference type="PANTHER" id="PTHR36838:SF3">
    <property type="entry name" value="TRANSPORTER AUXIN EFFLUX CARRIER EC FAMILY"/>
    <property type="match status" value="1"/>
</dbReference>
<keyword evidence="6 7" id="KW-0472">Membrane</keyword>
<keyword evidence="9" id="KW-1185">Reference proteome</keyword>
<dbReference type="PANTHER" id="PTHR36838">
    <property type="entry name" value="AUXIN EFFLUX CARRIER FAMILY PROTEIN"/>
    <property type="match status" value="1"/>
</dbReference>
<keyword evidence="3" id="KW-1003">Cell membrane</keyword>
<comment type="caution">
    <text evidence="8">The sequence shown here is derived from an EMBL/GenBank/DDBJ whole genome shotgun (WGS) entry which is preliminary data.</text>
</comment>
<reference evidence="9" key="1">
    <citation type="journal article" date="2019" name="Int. J. Syst. Evol. Microbiol.">
        <title>The Global Catalogue of Microorganisms (GCM) 10K type strain sequencing project: providing services to taxonomists for standard genome sequencing and annotation.</title>
        <authorList>
            <consortium name="The Broad Institute Genomics Platform"/>
            <consortium name="The Broad Institute Genome Sequencing Center for Infectious Disease"/>
            <person name="Wu L."/>
            <person name="Ma J."/>
        </authorList>
    </citation>
    <scope>NUCLEOTIDE SEQUENCE [LARGE SCALE GENOMIC DNA]</scope>
    <source>
        <strain evidence="9">CECT 7698</strain>
    </source>
</reference>
<proteinExistence type="predicted"/>
<dbReference type="Pfam" id="PF03547">
    <property type="entry name" value="Mem_trans"/>
    <property type="match status" value="1"/>
</dbReference>
<gene>
    <name evidence="8" type="ORF">ACFOEV_06920</name>
</gene>
<keyword evidence="2" id="KW-0813">Transport</keyword>
<comment type="subcellular location">
    <subcellularLocation>
        <location evidence="1">Membrane</location>
        <topology evidence="1">Multi-pass membrane protein</topology>
    </subcellularLocation>
</comment>
<feature type="transmembrane region" description="Helical" evidence="7">
    <location>
        <begin position="6"/>
        <end position="27"/>
    </location>
</feature>
<evidence type="ECO:0000313" key="8">
    <source>
        <dbReference type="EMBL" id="MFC3283341.1"/>
    </source>
</evidence>
<organism evidence="8 9">
    <name type="scientific">Litchfieldella rifensis</name>
    <dbReference type="NCBI Taxonomy" id="762643"/>
    <lineage>
        <taxon>Bacteria</taxon>
        <taxon>Pseudomonadati</taxon>
        <taxon>Pseudomonadota</taxon>
        <taxon>Gammaproteobacteria</taxon>
        <taxon>Oceanospirillales</taxon>
        <taxon>Halomonadaceae</taxon>
        <taxon>Litchfieldella</taxon>
    </lineage>
</organism>
<dbReference type="InterPro" id="IPR004776">
    <property type="entry name" value="Mem_transp_PIN-like"/>
</dbReference>
<feature type="transmembrane region" description="Helical" evidence="7">
    <location>
        <begin position="199"/>
        <end position="219"/>
    </location>
</feature>
<evidence type="ECO:0000256" key="5">
    <source>
        <dbReference type="ARBA" id="ARBA00022989"/>
    </source>
</evidence>
<dbReference type="Proteomes" id="UP001595579">
    <property type="component" value="Unassembled WGS sequence"/>
</dbReference>
<keyword evidence="4 7" id="KW-0812">Transmembrane</keyword>
<feature type="transmembrane region" description="Helical" evidence="7">
    <location>
        <begin position="231"/>
        <end position="250"/>
    </location>
</feature>
<evidence type="ECO:0000256" key="6">
    <source>
        <dbReference type="ARBA" id="ARBA00023136"/>
    </source>
</evidence>
<accession>A0ABV7LMH2</accession>
<sequence length="317" mass="32792">MLAILGITSPIFLLIGVGYLAMLGGIVTRPQVQGVGTFVLYCALPALVIRALTQHPLQEVLNPHYLLAYGLGSVAIFAGALLLTRRLQRKPLSASAMHAMGMAASNSGFVGYPVAAMVLGSPAAVFLAMNMLIENLLIIPAALILGELGNHSGVGFREALRQTATRLARNPILIGLTVGVVFSASGLTLPGPVAKTIDMLASAAAPVALFVIGGTLYGLRTRGMAGDVGQIVLGKLILHPLAVLLAFLSLPSLDPFLLAGALLFASAPMISVFPIFGQRYGLAGVSAAALMMATLASFVTISLTIWLLDTSGMIATH</sequence>
<evidence type="ECO:0000256" key="2">
    <source>
        <dbReference type="ARBA" id="ARBA00022448"/>
    </source>
</evidence>
<feature type="transmembrane region" description="Helical" evidence="7">
    <location>
        <begin position="96"/>
        <end position="119"/>
    </location>
</feature>